<evidence type="ECO:0008006" key="4">
    <source>
        <dbReference type="Google" id="ProtNLM"/>
    </source>
</evidence>
<organism evidence="2 3">
    <name type="scientific">Streptomyces cellostaticus</name>
    <dbReference type="NCBI Taxonomy" id="67285"/>
    <lineage>
        <taxon>Bacteria</taxon>
        <taxon>Bacillati</taxon>
        <taxon>Actinomycetota</taxon>
        <taxon>Actinomycetes</taxon>
        <taxon>Kitasatosporales</taxon>
        <taxon>Streptomycetaceae</taxon>
        <taxon>Streptomyces</taxon>
    </lineage>
</organism>
<comment type="caution">
    <text evidence="2">The sequence shown here is derived from an EMBL/GenBank/DDBJ whole genome shotgun (WGS) entry which is preliminary data.</text>
</comment>
<keyword evidence="1" id="KW-1133">Transmembrane helix</keyword>
<reference evidence="2 3" key="1">
    <citation type="submission" date="2015-10" db="EMBL/GenBank/DDBJ databases">
        <title>Draft genome sequence of Streptomyces cellostaticus DSM 40189, type strain for the species Streptomyces cellostaticus.</title>
        <authorList>
            <person name="Ruckert C."/>
            <person name="Winkler A."/>
            <person name="Kalinowski J."/>
            <person name="Kampfer P."/>
            <person name="Glaeser S."/>
        </authorList>
    </citation>
    <scope>NUCLEOTIDE SEQUENCE [LARGE SCALE GENOMIC DNA]</scope>
    <source>
        <strain evidence="2 3">DSM 40189</strain>
    </source>
</reference>
<dbReference type="Pfam" id="PF14029">
    <property type="entry name" value="DUF4244"/>
    <property type="match status" value="1"/>
</dbReference>
<accession>A0A117PU61</accession>
<keyword evidence="3" id="KW-1185">Reference proteome</keyword>
<dbReference type="AlphaFoldDB" id="A0A117PU61"/>
<dbReference type="Proteomes" id="UP000054241">
    <property type="component" value="Unassembled WGS sequence"/>
</dbReference>
<proteinExistence type="predicted"/>
<dbReference type="InterPro" id="IPR025338">
    <property type="entry name" value="DUF4244"/>
</dbReference>
<evidence type="ECO:0000313" key="3">
    <source>
        <dbReference type="Proteomes" id="UP000054241"/>
    </source>
</evidence>
<sequence>MREKAGKLWARLRERCRRDAGMVTSEYAMGIIAAVGFALLLYEVVTSGQVKAELQSIVKRALSARM</sequence>
<keyword evidence="1" id="KW-0472">Membrane</keyword>
<gene>
    <name evidence="2" type="ORF">AQI88_32750</name>
</gene>
<dbReference type="EMBL" id="LMWL01000064">
    <property type="protein sequence ID" value="KUM92178.1"/>
    <property type="molecule type" value="Genomic_DNA"/>
</dbReference>
<dbReference type="STRING" id="67285.AQI88_32750"/>
<keyword evidence="1" id="KW-0812">Transmembrane</keyword>
<evidence type="ECO:0000313" key="2">
    <source>
        <dbReference type="EMBL" id="KUM92178.1"/>
    </source>
</evidence>
<evidence type="ECO:0000256" key="1">
    <source>
        <dbReference type="SAM" id="Phobius"/>
    </source>
</evidence>
<name>A0A117PU61_9ACTN</name>
<feature type="transmembrane region" description="Helical" evidence="1">
    <location>
        <begin position="20"/>
        <end position="42"/>
    </location>
</feature>
<dbReference type="RefSeq" id="WP_067006155.1">
    <property type="nucleotide sequence ID" value="NZ_BNDU01000006.1"/>
</dbReference>
<protein>
    <recommendedName>
        <fullName evidence="4">DUF4244 domain-containing protein</fullName>
    </recommendedName>
</protein>